<gene>
    <name evidence="2" type="ORF">Nepgr_008803</name>
</gene>
<comment type="caution">
    <text evidence="2">The sequence shown here is derived from an EMBL/GenBank/DDBJ whole genome shotgun (WGS) entry which is preliminary data.</text>
</comment>
<dbReference type="AlphaFoldDB" id="A0AAD3S9B7"/>
<dbReference type="Proteomes" id="UP001279734">
    <property type="component" value="Unassembled WGS sequence"/>
</dbReference>
<keyword evidence="3" id="KW-1185">Reference proteome</keyword>
<accession>A0AAD3S9B7</accession>
<reference evidence="2" key="1">
    <citation type="submission" date="2023-05" db="EMBL/GenBank/DDBJ databases">
        <title>Nepenthes gracilis genome sequencing.</title>
        <authorList>
            <person name="Fukushima K."/>
        </authorList>
    </citation>
    <scope>NUCLEOTIDE SEQUENCE</scope>
    <source>
        <strain evidence="2">SING2019-196</strain>
    </source>
</reference>
<name>A0AAD3S9B7_NEPGR</name>
<sequence length="159" mass="16711">MSEQQQQQRPMAQKLYQSTPDARQVVKCLTATTIGSILLVLSGLNLDRNGDLPGSGHPRSGPVQPHFGAGGDSDLPGGVGFPVFRWLWCGSDLSSLVAVQLRVREATAGGGAAGQGAGEDCWCGEGYEGESKGVWARLCRLPAGCSDAETAVVFLFVYV</sequence>
<protein>
    <submittedName>
        <fullName evidence="2">Uncharacterized protein</fullName>
    </submittedName>
</protein>
<organism evidence="2 3">
    <name type="scientific">Nepenthes gracilis</name>
    <name type="common">Slender pitcher plant</name>
    <dbReference type="NCBI Taxonomy" id="150966"/>
    <lineage>
        <taxon>Eukaryota</taxon>
        <taxon>Viridiplantae</taxon>
        <taxon>Streptophyta</taxon>
        <taxon>Embryophyta</taxon>
        <taxon>Tracheophyta</taxon>
        <taxon>Spermatophyta</taxon>
        <taxon>Magnoliopsida</taxon>
        <taxon>eudicotyledons</taxon>
        <taxon>Gunneridae</taxon>
        <taxon>Pentapetalae</taxon>
        <taxon>Caryophyllales</taxon>
        <taxon>Nepenthaceae</taxon>
        <taxon>Nepenthes</taxon>
    </lineage>
</organism>
<evidence type="ECO:0000313" key="2">
    <source>
        <dbReference type="EMBL" id="GMH06963.1"/>
    </source>
</evidence>
<evidence type="ECO:0000313" key="3">
    <source>
        <dbReference type="Proteomes" id="UP001279734"/>
    </source>
</evidence>
<feature type="region of interest" description="Disordered" evidence="1">
    <location>
        <begin position="51"/>
        <end position="71"/>
    </location>
</feature>
<evidence type="ECO:0000256" key="1">
    <source>
        <dbReference type="SAM" id="MobiDB-lite"/>
    </source>
</evidence>
<proteinExistence type="predicted"/>
<dbReference type="EMBL" id="BSYO01000007">
    <property type="protein sequence ID" value="GMH06963.1"/>
    <property type="molecule type" value="Genomic_DNA"/>
</dbReference>